<keyword evidence="1" id="KW-0808">Transferase</keyword>
<protein>
    <submittedName>
        <fullName evidence="4">GNAT family N-acetyltransferase</fullName>
    </submittedName>
</protein>
<organism evidence="4 5">
    <name type="scientific">Microbacterium yannicii</name>
    <dbReference type="NCBI Taxonomy" id="671622"/>
    <lineage>
        <taxon>Bacteria</taxon>
        <taxon>Bacillati</taxon>
        <taxon>Actinomycetota</taxon>
        <taxon>Actinomycetes</taxon>
        <taxon>Micrococcales</taxon>
        <taxon>Microbacteriaceae</taxon>
        <taxon>Microbacterium</taxon>
    </lineage>
</organism>
<sequence length="182" mass="19567">MPASAAPGLTVRRIRADEWAAVRDLRLESTSDPDAAVAFLETPEQVAARTDDFWRERSEKAATSETTAQFVAVVDGDWVGSLSVLIRATGQKDHLGRYVDDRRADVVGVYVNPGHRGAGTVDALLAAAAEWAAGLGLDRISLDVHRDNHRAQGAYRRAGFAPTGETYSSAIGPEIVMSRPLP</sequence>
<reference evidence="5" key="1">
    <citation type="journal article" date="2019" name="Int. J. Syst. Evol. Microbiol.">
        <title>The Global Catalogue of Microorganisms (GCM) 10K type strain sequencing project: providing services to taxonomists for standard genome sequencing and annotation.</title>
        <authorList>
            <consortium name="The Broad Institute Genomics Platform"/>
            <consortium name="The Broad Institute Genome Sequencing Center for Infectious Disease"/>
            <person name="Wu L."/>
            <person name="Ma J."/>
        </authorList>
    </citation>
    <scope>NUCLEOTIDE SEQUENCE [LARGE SCALE GENOMIC DNA]</scope>
    <source>
        <strain evidence="5">JCM 18959</strain>
    </source>
</reference>
<gene>
    <name evidence="4" type="ORF">GCM10025760_33940</name>
</gene>
<evidence type="ECO:0000256" key="2">
    <source>
        <dbReference type="ARBA" id="ARBA00023315"/>
    </source>
</evidence>
<evidence type="ECO:0000256" key="1">
    <source>
        <dbReference type="ARBA" id="ARBA00022679"/>
    </source>
</evidence>
<evidence type="ECO:0000259" key="3">
    <source>
        <dbReference type="PROSITE" id="PS51186"/>
    </source>
</evidence>
<accession>A0ABP9MM70</accession>
<feature type="domain" description="N-acetyltransferase" evidence="3">
    <location>
        <begin position="9"/>
        <end position="182"/>
    </location>
</feature>
<dbReference type="RefSeq" id="WP_194415428.1">
    <property type="nucleotide sequence ID" value="NZ_BAABKZ010000005.1"/>
</dbReference>
<dbReference type="Gene3D" id="3.40.630.30">
    <property type="match status" value="1"/>
</dbReference>
<dbReference type="Proteomes" id="UP001501407">
    <property type="component" value="Unassembled WGS sequence"/>
</dbReference>
<keyword evidence="2" id="KW-0012">Acyltransferase</keyword>
<evidence type="ECO:0000313" key="4">
    <source>
        <dbReference type="EMBL" id="GAA5098654.1"/>
    </source>
</evidence>
<dbReference type="EMBL" id="BAABKZ010000005">
    <property type="protein sequence ID" value="GAA5098654.1"/>
    <property type="molecule type" value="Genomic_DNA"/>
</dbReference>
<dbReference type="InterPro" id="IPR016181">
    <property type="entry name" value="Acyl_CoA_acyltransferase"/>
</dbReference>
<proteinExistence type="predicted"/>
<dbReference type="PROSITE" id="PS51186">
    <property type="entry name" value="GNAT"/>
    <property type="match status" value="1"/>
</dbReference>
<evidence type="ECO:0000313" key="5">
    <source>
        <dbReference type="Proteomes" id="UP001501407"/>
    </source>
</evidence>
<dbReference type="SUPFAM" id="SSF55729">
    <property type="entry name" value="Acyl-CoA N-acyltransferases (Nat)"/>
    <property type="match status" value="1"/>
</dbReference>
<dbReference type="PANTHER" id="PTHR43877">
    <property type="entry name" value="AMINOALKYLPHOSPHONATE N-ACETYLTRANSFERASE-RELATED-RELATED"/>
    <property type="match status" value="1"/>
</dbReference>
<dbReference type="InterPro" id="IPR000182">
    <property type="entry name" value="GNAT_dom"/>
</dbReference>
<name>A0ABP9MM70_9MICO</name>
<keyword evidence="5" id="KW-1185">Reference proteome</keyword>
<dbReference type="InterPro" id="IPR050832">
    <property type="entry name" value="Bact_Acetyltransf"/>
</dbReference>
<comment type="caution">
    <text evidence="4">The sequence shown here is derived from an EMBL/GenBank/DDBJ whole genome shotgun (WGS) entry which is preliminary data.</text>
</comment>
<dbReference type="Pfam" id="PF00583">
    <property type="entry name" value="Acetyltransf_1"/>
    <property type="match status" value="1"/>
</dbReference>